<reference evidence="2 3" key="1">
    <citation type="submission" date="2020-09" db="EMBL/GenBank/DDBJ databases">
        <title>De no assembly of potato wild relative species, Solanum commersonii.</title>
        <authorList>
            <person name="Cho K."/>
        </authorList>
    </citation>
    <scope>NUCLEOTIDE SEQUENCE [LARGE SCALE GENOMIC DNA]</scope>
    <source>
        <strain evidence="2">LZ3.2</strain>
        <tissue evidence="2">Leaf</tissue>
    </source>
</reference>
<feature type="region of interest" description="Disordered" evidence="1">
    <location>
        <begin position="21"/>
        <end position="49"/>
    </location>
</feature>
<sequence length="92" mass="10921">MKILTGQKTGLNRLHDPITMAKQSSKKSKLKRRHMEKHLRKGVERLPRPYPDLHYQRMVSTRPRRNMLARMMILKPKSDYTPPTEDDLVNVE</sequence>
<name>A0A9J6ASU3_SOLCO</name>
<dbReference type="EMBL" id="JACXVP010000002">
    <property type="protein sequence ID" value="KAG5627630.1"/>
    <property type="molecule type" value="Genomic_DNA"/>
</dbReference>
<keyword evidence="3" id="KW-1185">Reference proteome</keyword>
<evidence type="ECO:0000313" key="3">
    <source>
        <dbReference type="Proteomes" id="UP000824120"/>
    </source>
</evidence>
<dbReference type="AlphaFoldDB" id="A0A9J6ASU3"/>
<dbReference type="Proteomes" id="UP000824120">
    <property type="component" value="Chromosome 2"/>
</dbReference>
<organism evidence="2 3">
    <name type="scientific">Solanum commersonii</name>
    <name type="common">Commerson's wild potato</name>
    <name type="synonym">Commerson's nightshade</name>
    <dbReference type="NCBI Taxonomy" id="4109"/>
    <lineage>
        <taxon>Eukaryota</taxon>
        <taxon>Viridiplantae</taxon>
        <taxon>Streptophyta</taxon>
        <taxon>Embryophyta</taxon>
        <taxon>Tracheophyta</taxon>
        <taxon>Spermatophyta</taxon>
        <taxon>Magnoliopsida</taxon>
        <taxon>eudicotyledons</taxon>
        <taxon>Gunneridae</taxon>
        <taxon>Pentapetalae</taxon>
        <taxon>asterids</taxon>
        <taxon>lamiids</taxon>
        <taxon>Solanales</taxon>
        <taxon>Solanaceae</taxon>
        <taxon>Solanoideae</taxon>
        <taxon>Solaneae</taxon>
        <taxon>Solanum</taxon>
    </lineage>
</organism>
<proteinExistence type="predicted"/>
<evidence type="ECO:0000256" key="1">
    <source>
        <dbReference type="SAM" id="MobiDB-lite"/>
    </source>
</evidence>
<accession>A0A9J6ASU3</accession>
<feature type="compositionally biased region" description="Basic residues" evidence="1">
    <location>
        <begin position="24"/>
        <end position="40"/>
    </location>
</feature>
<gene>
    <name evidence="2" type="ORF">H5410_012848</name>
</gene>
<comment type="caution">
    <text evidence="2">The sequence shown here is derived from an EMBL/GenBank/DDBJ whole genome shotgun (WGS) entry which is preliminary data.</text>
</comment>
<evidence type="ECO:0000313" key="2">
    <source>
        <dbReference type="EMBL" id="KAG5627630.1"/>
    </source>
</evidence>
<protein>
    <submittedName>
        <fullName evidence="2">Uncharacterized protein</fullName>
    </submittedName>
</protein>